<dbReference type="GO" id="GO:0006412">
    <property type="term" value="P:translation"/>
    <property type="evidence" value="ECO:0007669"/>
    <property type="project" value="UniProtKB-UniRule"/>
</dbReference>
<protein>
    <recommendedName>
        <fullName evidence="4 5">Small ribosomal subunit protein bS21</fullName>
    </recommendedName>
</protein>
<evidence type="ECO:0000256" key="6">
    <source>
        <dbReference type="RuleBase" id="RU000667"/>
    </source>
</evidence>
<comment type="similarity">
    <text evidence="1 5 6">Belongs to the bacterial ribosomal protein bS21 family.</text>
</comment>
<dbReference type="PANTHER" id="PTHR21109">
    <property type="entry name" value="MITOCHONDRIAL 28S RIBOSOMAL PROTEIN S21"/>
    <property type="match status" value="1"/>
</dbReference>
<keyword evidence="8" id="KW-1185">Reference proteome</keyword>
<dbReference type="NCBIfam" id="TIGR00030">
    <property type="entry name" value="S21p"/>
    <property type="match status" value="1"/>
</dbReference>
<dbReference type="EMBL" id="AP017470">
    <property type="protein sequence ID" value="BBB32745.1"/>
    <property type="molecule type" value="Genomic_DNA"/>
</dbReference>
<proteinExistence type="inferred from homology"/>
<sequence>MITVEVRDGESFENALKRFKRKCEKVGILSEIKKRQHYEKPSERKKKKILAARKKMLKKLRLERRLNGD</sequence>
<dbReference type="KEGG" id="thyd:TTHT_1221"/>
<dbReference type="PRINTS" id="PR00976">
    <property type="entry name" value="RIBOSOMALS21"/>
</dbReference>
<dbReference type="GO" id="GO:1990904">
    <property type="term" value="C:ribonucleoprotein complex"/>
    <property type="evidence" value="ECO:0007669"/>
    <property type="project" value="UniProtKB-KW"/>
</dbReference>
<organism evidence="7 8">
    <name type="scientific">Thermotomaculum hydrothermale</name>
    <dbReference type="NCBI Taxonomy" id="981385"/>
    <lineage>
        <taxon>Bacteria</taxon>
        <taxon>Pseudomonadati</taxon>
        <taxon>Acidobacteriota</taxon>
        <taxon>Holophagae</taxon>
        <taxon>Thermotomaculales</taxon>
        <taxon>Thermotomaculaceae</taxon>
        <taxon>Thermotomaculum</taxon>
    </lineage>
</organism>
<dbReference type="GO" id="GO:0003735">
    <property type="term" value="F:structural constituent of ribosome"/>
    <property type="evidence" value="ECO:0007669"/>
    <property type="project" value="InterPro"/>
</dbReference>
<reference evidence="7 8" key="1">
    <citation type="journal article" date="2012" name="Extremophiles">
        <title>Thermotomaculum hydrothermale gen. nov., sp. nov., a novel heterotrophic thermophile within the phylum Acidobacteria from a deep-sea hydrothermal vent chimney in the Southern Okinawa Trough.</title>
        <authorList>
            <person name="Izumi H."/>
            <person name="Nunoura T."/>
            <person name="Miyazaki M."/>
            <person name="Mino S."/>
            <person name="Toki T."/>
            <person name="Takai K."/>
            <person name="Sako Y."/>
            <person name="Sawabe T."/>
            <person name="Nakagawa S."/>
        </authorList>
    </citation>
    <scope>NUCLEOTIDE SEQUENCE [LARGE SCALE GENOMIC DNA]</scope>
    <source>
        <strain evidence="7 8">AC55</strain>
    </source>
</reference>
<evidence type="ECO:0000256" key="2">
    <source>
        <dbReference type="ARBA" id="ARBA00022980"/>
    </source>
</evidence>
<dbReference type="RefSeq" id="WP_201327047.1">
    <property type="nucleotide sequence ID" value="NZ_AP017470.1"/>
</dbReference>
<evidence type="ECO:0000313" key="8">
    <source>
        <dbReference type="Proteomes" id="UP000595564"/>
    </source>
</evidence>
<dbReference type="Gene3D" id="1.20.5.1150">
    <property type="entry name" value="Ribosomal protein S8"/>
    <property type="match status" value="1"/>
</dbReference>
<dbReference type="Proteomes" id="UP000595564">
    <property type="component" value="Chromosome"/>
</dbReference>
<dbReference type="HAMAP" id="MF_00358">
    <property type="entry name" value="Ribosomal_bS21"/>
    <property type="match status" value="1"/>
</dbReference>
<dbReference type="InterPro" id="IPR001911">
    <property type="entry name" value="Ribosomal_bS21"/>
</dbReference>
<dbReference type="PROSITE" id="PS01181">
    <property type="entry name" value="RIBOSOMAL_S21"/>
    <property type="match status" value="1"/>
</dbReference>
<keyword evidence="3 5" id="KW-0687">Ribonucleoprotein</keyword>
<evidence type="ECO:0000256" key="5">
    <source>
        <dbReference type="HAMAP-Rule" id="MF_00358"/>
    </source>
</evidence>
<dbReference type="GO" id="GO:0005840">
    <property type="term" value="C:ribosome"/>
    <property type="evidence" value="ECO:0007669"/>
    <property type="project" value="UniProtKB-KW"/>
</dbReference>
<accession>A0A7R6SZD8</accession>
<dbReference type="InterPro" id="IPR018278">
    <property type="entry name" value="Ribosomal_bS21_CS"/>
</dbReference>
<dbReference type="PANTHER" id="PTHR21109:SF22">
    <property type="entry name" value="SMALL RIBOSOMAL SUBUNIT PROTEIN BS21"/>
    <property type="match status" value="1"/>
</dbReference>
<evidence type="ECO:0000256" key="4">
    <source>
        <dbReference type="ARBA" id="ARBA00035135"/>
    </source>
</evidence>
<dbReference type="AlphaFoldDB" id="A0A7R6SZD8"/>
<dbReference type="Pfam" id="PF01165">
    <property type="entry name" value="Ribosomal_S21"/>
    <property type="match status" value="1"/>
</dbReference>
<evidence type="ECO:0000256" key="3">
    <source>
        <dbReference type="ARBA" id="ARBA00023274"/>
    </source>
</evidence>
<evidence type="ECO:0000256" key="1">
    <source>
        <dbReference type="ARBA" id="ARBA00006640"/>
    </source>
</evidence>
<evidence type="ECO:0000313" key="7">
    <source>
        <dbReference type="EMBL" id="BBB32745.1"/>
    </source>
</evidence>
<dbReference type="InterPro" id="IPR038380">
    <property type="entry name" value="Ribosomal_bS21_sf"/>
</dbReference>
<name>A0A7R6SZD8_9BACT</name>
<gene>
    <name evidence="5 7" type="primary">rpsU</name>
    <name evidence="7" type="ORF">TTHT_1221</name>
</gene>
<keyword evidence="2 5" id="KW-0689">Ribosomal protein</keyword>